<keyword evidence="2" id="KW-0472">Membrane</keyword>
<comment type="caution">
    <text evidence="4">The sequence shown here is derived from an EMBL/GenBank/DDBJ whole genome shotgun (WGS) entry which is preliminary data.</text>
</comment>
<feature type="transmembrane region" description="Helical" evidence="2">
    <location>
        <begin position="18"/>
        <end position="39"/>
    </location>
</feature>
<accession>A0AA39PLG8</accession>
<feature type="compositionally biased region" description="Basic and acidic residues" evidence="1">
    <location>
        <begin position="309"/>
        <end position="320"/>
    </location>
</feature>
<proteinExistence type="predicted"/>
<feature type="domain" description="DUF6534" evidence="3">
    <location>
        <begin position="170"/>
        <end position="255"/>
    </location>
</feature>
<keyword evidence="5" id="KW-1185">Reference proteome</keyword>
<feature type="transmembrane region" description="Helical" evidence="2">
    <location>
        <begin position="121"/>
        <end position="147"/>
    </location>
</feature>
<name>A0AA39PLG8_9AGAR</name>
<feature type="transmembrane region" description="Helical" evidence="2">
    <location>
        <begin position="205"/>
        <end position="226"/>
    </location>
</feature>
<dbReference type="PANTHER" id="PTHR40465:SF1">
    <property type="entry name" value="DUF6534 DOMAIN-CONTAINING PROTEIN"/>
    <property type="match status" value="1"/>
</dbReference>
<feature type="region of interest" description="Disordered" evidence="1">
    <location>
        <begin position="309"/>
        <end position="330"/>
    </location>
</feature>
<evidence type="ECO:0000256" key="1">
    <source>
        <dbReference type="SAM" id="MobiDB-lite"/>
    </source>
</evidence>
<keyword evidence="2" id="KW-1133">Transmembrane helix</keyword>
<dbReference type="EMBL" id="JAUEPR010000004">
    <property type="protein sequence ID" value="KAK0486505.1"/>
    <property type="molecule type" value="Genomic_DNA"/>
</dbReference>
<dbReference type="AlphaFoldDB" id="A0AA39PLG8"/>
<keyword evidence="2" id="KW-0812">Transmembrane</keyword>
<sequence>MQPVSIGYPIVKLSGPLIVAYLLHWGLFGTLSVQLYLYYLAFPMDRKFTKCLVYGIYFIEFAQTMIFTHDAFATFGPGFGDIETLTGMYSNWFTVPIMSAMSACIGQAFYAYRIFILSKSLLVPTFVICVSLTSLAAGIVGGVWFFPADNLTELNSPRISIAIGILCGAAALCDIIIAIFMTYYLIRGNTGFRGTQMLVTKLIRLIIETGSVTAVVALLSFVLFFAFPHQTFYRTSTLIVAKLYANSFCMVLNSRIRIIGGRETYTSSTDMSFTTTMTRDMTQSTEGTWPAGRIQERVSVVTITPEVFNDDHEQGQEKNRSRGGSIRQSA</sequence>
<gene>
    <name evidence="4" type="ORF">IW261DRAFT_1393504</name>
</gene>
<feature type="transmembrane region" description="Helical" evidence="2">
    <location>
        <begin position="159"/>
        <end position="185"/>
    </location>
</feature>
<organism evidence="4 5">
    <name type="scientific">Armillaria novae-zelandiae</name>
    <dbReference type="NCBI Taxonomy" id="153914"/>
    <lineage>
        <taxon>Eukaryota</taxon>
        <taxon>Fungi</taxon>
        <taxon>Dikarya</taxon>
        <taxon>Basidiomycota</taxon>
        <taxon>Agaricomycotina</taxon>
        <taxon>Agaricomycetes</taxon>
        <taxon>Agaricomycetidae</taxon>
        <taxon>Agaricales</taxon>
        <taxon>Marasmiineae</taxon>
        <taxon>Physalacriaceae</taxon>
        <taxon>Armillaria</taxon>
    </lineage>
</organism>
<evidence type="ECO:0000313" key="5">
    <source>
        <dbReference type="Proteomes" id="UP001175227"/>
    </source>
</evidence>
<feature type="transmembrane region" description="Helical" evidence="2">
    <location>
        <begin position="92"/>
        <end position="112"/>
    </location>
</feature>
<protein>
    <recommendedName>
        <fullName evidence="3">DUF6534 domain-containing protein</fullName>
    </recommendedName>
</protein>
<feature type="transmembrane region" description="Helical" evidence="2">
    <location>
        <begin position="51"/>
        <end position="72"/>
    </location>
</feature>
<dbReference type="Pfam" id="PF20152">
    <property type="entry name" value="DUF6534"/>
    <property type="match status" value="1"/>
</dbReference>
<evidence type="ECO:0000256" key="2">
    <source>
        <dbReference type="SAM" id="Phobius"/>
    </source>
</evidence>
<dbReference type="PANTHER" id="PTHR40465">
    <property type="entry name" value="CHROMOSOME 1, WHOLE GENOME SHOTGUN SEQUENCE"/>
    <property type="match status" value="1"/>
</dbReference>
<reference evidence="4" key="1">
    <citation type="submission" date="2023-06" db="EMBL/GenBank/DDBJ databases">
        <authorList>
            <consortium name="Lawrence Berkeley National Laboratory"/>
            <person name="Ahrendt S."/>
            <person name="Sahu N."/>
            <person name="Indic B."/>
            <person name="Wong-Bajracharya J."/>
            <person name="Merenyi Z."/>
            <person name="Ke H.-M."/>
            <person name="Monk M."/>
            <person name="Kocsube S."/>
            <person name="Drula E."/>
            <person name="Lipzen A."/>
            <person name="Balint B."/>
            <person name="Henrissat B."/>
            <person name="Andreopoulos B."/>
            <person name="Martin F.M."/>
            <person name="Harder C.B."/>
            <person name="Rigling D."/>
            <person name="Ford K.L."/>
            <person name="Foster G.D."/>
            <person name="Pangilinan J."/>
            <person name="Papanicolaou A."/>
            <person name="Barry K."/>
            <person name="LaButti K."/>
            <person name="Viragh M."/>
            <person name="Koriabine M."/>
            <person name="Yan M."/>
            <person name="Riley R."/>
            <person name="Champramary S."/>
            <person name="Plett K.L."/>
            <person name="Tsai I.J."/>
            <person name="Slot J."/>
            <person name="Sipos G."/>
            <person name="Plett J."/>
            <person name="Nagy L.G."/>
            <person name="Grigoriev I.V."/>
        </authorList>
    </citation>
    <scope>NUCLEOTIDE SEQUENCE</scope>
    <source>
        <strain evidence="4">ICMP 16352</strain>
    </source>
</reference>
<dbReference type="InterPro" id="IPR045339">
    <property type="entry name" value="DUF6534"/>
</dbReference>
<evidence type="ECO:0000313" key="4">
    <source>
        <dbReference type="EMBL" id="KAK0486505.1"/>
    </source>
</evidence>
<dbReference type="Proteomes" id="UP001175227">
    <property type="component" value="Unassembled WGS sequence"/>
</dbReference>
<evidence type="ECO:0000259" key="3">
    <source>
        <dbReference type="Pfam" id="PF20152"/>
    </source>
</evidence>